<sequence>MNHNRLSGAIPMVNRTFHHRRVIPTVRMACEDLNYFFGAVQKPSEMSGVLQKNIVSSIDSALKKESHKVHEQLSKIIENENKSNWMSDVYADSFQLGKQMEPISPRVEIEGERPFSDEDDEGPESFTYQTVPAVIVRRPRSQSNGDSTPPCGRHPRLATTAMLLPPSSELILPLASIASIRLMENLLNARFFFFEIGPLLLCVLLLTAYGVRRTAYGVRLRILDHRYSTERNPFPIWRLEAVSLRYGGIRDQETTIRILDRFLGLLSCFLGRGWQGRGSYPPDVGSGVGCLLELALGRWVIT</sequence>
<keyword evidence="1" id="KW-0472">Membrane</keyword>
<gene>
    <name evidence="2" type="ORF">NTEN_LOCUS9762</name>
</gene>
<reference evidence="2 3" key="1">
    <citation type="submission" date="2020-02" db="EMBL/GenBank/DDBJ databases">
        <authorList>
            <person name="Ferguson B K."/>
        </authorList>
    </citation>
    <scope>NUCLEOTIDE SEQUENCE [LARGE SCALE GENOMIC DNA]</scope>
</reference>
<dbReference type="AlphaFoldDB" id="A0A6H5GMG5"/>
<dbReference type="EMBL" id="CADCXU010014802">
    <property type="protein sequence ID" value="CAB0004285.1"/>
    <property type="molecule type" value="Genomic_DNA"/>
</dbReference>
<evidence type="ECO:0000313" key="2">
    <source>
        <dbReference type="EMBL" id="CAB0004285.1"/>
    </source>
</evidence>
<evidence type="ECO:0000256" key="1">
    <source>
        <dbReference type="SAM" id="Phobius"/>
    </source>
</evidence>
<accession>A0A6H5GMG5</accession>
<feature type="transmembrane region" description="Helical" evidence="1">
    <location>
        <begin position="191"/>
        <end position="211"/>
    </location>
</feature>
<keyword evidence="1" id="KW-0812">Transmembrane</keyword>
<name>A0A6H5GMG5_9HEMI</name>
<dbReference type="Proteomes" id="UP000479000">
    <property type="component" value="Unassembled WGS sequence"/>
</dbReference>
<keyword evidence="3" id="KW-1185">Reference proteome</keyword>
<keyword evidence="1" id="KW-1133">Transmembrane helix</keyword>
<organism evidence="2 3">
    <name type="scientific">Nesidiocoris tenuis</name>
    <dbReference type="NCBI Taxonomy" id="355587"/>
    <lineage>
        <taxon>Eukaryota</taxon>
        <taxon>Metazoa</taxon>
        <taxon>Ecdysozoa</taxon>
        <taxon>Arthropoda</taxon>
        <taxon>Hexapoda</taxon>
        <taxon>Insecta</taxon>
        <taxon>Pterygota</taxon>
        <taxon>Neoptera</taxon>
        <taxon>Paraneoptera</taxon>
        <taxon>Hemiptera</taxon>
        <taxon>Heteroptera</taxon>
        <taxon>Panheteroptera</taxon>
        <taxon>Cimicomorpha</taxon>
        <taxon>Miridae</taxon>
        <taxon>Dicyphina</taxon>
        <taxon>Nesidiocoris</taxon>
    </lineage>
</organism>
<proteinExistence type="predicted"/>
<evidence type="ECO:0000313" key="3">
    <source>
        <dbReference type="Proteomes" id="UP000479000"/>
    </source>
</evidence>
<protein>
    <submittedName>
        <fullName evidence="2">Uncharacterized protein</fullName>
    </submittedName>
</protein>